<dbReference type="OrthoDB" id="9802729at2"/>
<dbReference type="Gene3D" id="3.30.70.120">
    <property type="match status" value="1"/>
</dbReference>
<gene>
    <name evidence="3" type="ORF">H9I45_15345</name>
</gene>
<dbReference type="InterPro" id="IPR011322">
    <property type="entry name" value="N-reg_PII-like_a/b"/>
</dbReference>
<feature type="modified residue" description="O-UMP-tyrosine" evidence="1">
    <location>
        <position position="50"/>
    </location>
</feature>
<dbReference type="RefSeq" id="WP_088354250.1">
    <property type="nucleotide sequence ID" value="NZ_CP061813.1"/>
</dbReference>
<evidence type="ECO:0000313" key="4">
    <source>
        <dbReference type="Proteomes" id="UP000516764"/>
    </source>
</evidence>
<name>A0A7L8AFH3_9FLAO</name>
<accession>A0A7L8AFH3</accession>
<dbReference type="InterPro" id="IPR002187">
    <property type="entry name" value="N-reg_PII"/>
</dbReference>
<dbReference type="SMART" id="SM00938">
    <property type="entry name" value="P-II"/>
    <property type="match status" value="1"/>
</dbReference>
<keyword evidence="4" id="KW-1185">Reference proteome</keyword>
<dbReference type="KEGG" id="phal:H9I45_15345"/>
<dbReference type="SUPFAM" id="SSF54913">
    <property type="entry name" value="GlnB-like"/>
    <property type="match status" value="1"/>
</dbReference>
<dbReference type="GO" id="GO:0005829">
    <property type="term" value="C:cytosol"/>
    <property type="evidence" value="ECO:0007669"/>
    <property type="project" value="TreeGrafter"/>
</dbReference>
<comment type="similarity">
    <text evidence="2">Belongs to the P(II) protein family.</text>
</comment>
<sequence>MKKIEAIIRKSKFSAVKEALHDVDVNFFSYWDVTGLGNEKEGHVYRGISYSTSDIQRRHLSIVVNDDFEQITINALLKSAATGEVGDGKIFVSDINEAYRIRTGEKGGETLKKISK</sequence>
<dbReference type="Proteomes" id="UP000516764">
    <property type="component" value="Chromosome"/>
</dbReference>
<dbReference type="GO" id="GO:0006808">
    <property type="term" value="P:regulation of nitrogen utilization"/>
    <property type="evidence" value="ECO:0007669"/>
    <property type="project" value="InterPro"/>
</dbReference>
<evidence type="ECO:0000313" key="3">
    <source>
        <dbReference type="EMBL" id="QOD60694.1"/>
    </source>
</evidence>
<proteinExistence type="inferred from homology"/>
<dbReference type="PROSITE" id="PS00638">
    <property type="entry name" value="PII_GLNB_CTER"/>
    <property type="match status" value="1"/>
</dbReference>
<organism evidence="3 4">
    <name type="scientific">Polaribacter haliotis</name>
    <dbReference type="NCBI Taxonomy" id="1888915"/>
    <lineage>
        <taxon>Bacteria</taxon>
        <taxon>Pseudomonadati</taxon>
        <taxon>Bacteroidota</taxon>
        <taxon>Flavobacteriia</taxon>
        <taxon>Flavobacteriales</taxon>
        <taxon>Flavobacteriaceae</taxon>
    </lineage>
</organism>
<protein>
    <submittedName>
        <fullName evidence="3">P-II family nitrogen regulator</fullName>
    </submittedName>
</protein>
<dbReference type="Pfam" id="PF00543">
    <property type="entry name" value="P-II"/>
    <property type="match status" value="1"/>
</dbReference>
<dbReference type="GO" id="GO:0005524">
    <property type="term" value="F:ATP binding"/>
    <property type="evidence" value="ECO:0007669"/>
    <property type="project" value="TreeGrafter"/>
</dbReference>
<dbReference type="PANTHER" id="PTHR30115:SF11">
    <property type="entry name" value="NITROGEN REGULATORY PROTEIN P-II HOMOLOG"/>
    <property type="match status" value="1"/>
</dbReference>
<dbReference type="PRINTS" id="PR00340">
    <property type="entry name" value="PIIGLNB"/>
</dbReference>
<dbReference type="PROSITE" id="PS51343">
    <property type="entry name" value="PII_GLNB_DOM"/>
    <property type="match status" value="1"/>
</dbReference>
<dbReference type="InterPro" id="IPR017918">
    <property type="entry name" value="N-reg_PII_CS"/>
</dbReference>
<dbReference type="AlphaFoldDB" id="A0A7L8AFH3"/>
<dbReference type="GO" id="GO:0030234">
    <property type="term" value="F:enzyme regulator activity"/>
    <property type="evidence" value="ECO:0007669"/>
    <property type="project" value="InterPro"/>
</dbReference>
<dbReference type="InterPro" id="IPR015867">
    <property type="entry name" value="N-reg_PII/ATP_PRibTrfase_C"/>
</dbReference>
<dbReference type="EMBL" id="CP061813">
    <property type="protein sequence ID" value="QOD60694.1"/>
    <property type="molecule type" value="Genomic_DNA"/>
</dbReference>
<reference evidence="3 4" key="1">
    <citation type="journal article" date="2016" name="Int. J. Syst. Evol. Microbiol.">
        <title>Polaribacter haliotis sp. nov., isolated from the gut of abalone Haliotis discus hannai.</title>
        <authorList>
            <person name="Kim Y.O."/>
            <person name="Park I.S."/>
            <person name="Park S."/>
            <person name="Nam B.H."/>
            <person name="Park J.M."/>
            <person name="Kim D.G."/>
            <person name="Yoon J.H."/>
        </authorList>
    </citation>
    <scope>NUCLEOTIDE SEQUENCE [LARGE SCALE GENOMIC DNA]</scope>
    <source>
        <strain evidence="3 4">KCTC 52418</strain>
    </source>
</reference>
<evidence type="ECO:0000256" key="1">
    <source>
        <dbReference type="PIRSR" id="PIRSR602187-50"/>
    </source>
</evidence>
<dbReference type="PANTHER" id="PTHR30115">
    <property type="entry name" value="NITROGEN REGULATORY PROTEIN P-II"/>
    <property type="match status" value="1"/>
</dbReference>
<evidence type="ECO:0000256" key="2">
    <source>
        <dbReference type="RuleBase" id="RU003936"/>
    </source>
</evidence>
<keyword evidence="1" id="KW-0597">Phosphoprotein</keyword>